<keyword evidence="9" id="KW-0249">Electron transport</keyword>
<sequence>MTVFYDGVDCLADQGSDLYNTLKIESSAQVNYYRQADYALYCVYFGVVAAAIILFKNVIYKVRDKRVIQNGFENISFMGSIIDVTAAYCRLVGYRPTPLVLTKVLSFPRSLAQTLFAVASAIFLFCVCLIPHFWYRGCKGFGSPPLAIRAGCMATALLPFIFSLSGKYSFVSLISGIGYEKLNWLHQYVGLACLVLALIHAIPFIHQPLMEGGLLNLAEVYSNDDDMQHGVPTLICLFILVVLFNRHIRKYLYEISFHIHWIVGCAFFAFLMNHVYGMLDMQNYLWATLAIWAVQWVYRVSKSGLASVREAEIVKIGDKSMQITVFNVKRYSWSCGQHCFLRFPGARIFDNHPFSVASINEDDYMRFVIVPRKGLTKKLYEQLDEQIQKKRVFVDGPYGGCSRNPLSFDRVFLFSTGGGITGTLPYLTQLSKNMSALRVDLFWVVRSYEDLEIAKSEIESSLDMANERVRVHIYIANQFSVNEKKIAIEGADIIHGKPNFGDVVSSLRSGLQARNMFITCGNSSMGREVAQGVADLQSSVLRSGDASVQEVFLHNEEFGW</sequence>
<dbReference type="InterPro" id="IPR013121">
    <property type="entry name" value="Fe_red_NAD-bd_6"/>
</dbReference>
<comment type="subcellular location">
    <subcellularLocation>
        <location evidence="1">Cell membrane</location>
        <topology evidence="1">Multi-pass membrane protein</topology>
    </subcellularLocation>
</comment>
<feature type="transmembrane region" description="Helical" evidence="15">
    <location>
        <begin position="38"/>
        <end position="59"/>
    </location>
</feature>
<dbReference type="GO" id="GO:0015677">
    <property type="term" value="P:copper ion import"/>
    <property type="evidence" value="ECO:0007669"/>
    <property type="project" value="TreeGrafter"/>
</dbReference>
<dbReference type="SUPFAM" id="SSF63380">
    <property type="entry name" value="Riboflavin synthase domain-like"/>
    <property type="match status" value="1"/>
</dbReference>
<protein>
    <recommendedName>
        <fullName evidence="3">ferric-chelate reductase (NADPH)</fullName>
        <ecNumber evidence="3">1.16.1.9</ecNumber>
    </recommendedName>
</protein>
<feature type="domain" description="FAD-binding FR-type" evidence="16">
    <location>
        <begin position="284"/>
        <end position="404"/>
    </location>
</feature>
<organism evidence="17 18">
    <name type="scientific">Australozyma saopauloensis</name>
    <dbReference type="NCBI Taxonomy" id="291208"/>
    <lineage>
        <taxon>Eukaryota</taxon>
        <taxon>Fungi</taxon>
        <taxon>Dikarya</taxon>
        <taxon>Ascomycota</taxon>
        <taxon>Saccharomycotina</taxon>
        <taxon>Pichiomycetes</taxon>
        <taxon>Metschnikowiaceae</taxon>
        <taxon>Australozyma</taxon>
    </lineage>
</organism>
<keyword evidence="4" id="KW-0813">Transport</keyword>
<dbReference type="InterPro" id="IPR013130">
    <property type="entry name" value="Fe3_Rdtase_TM_dom"/>
</dbReference>
<comment type="catalytic activity">
    <reaction evidence="14">
        <text>2 a Fe(II)-siderophore + NADP(+) + H(+) = 2 a Fe(III)-siderophore + NADPH</text>
        <dbReference type="Rhea" id="RHEA:28795"/>
        <dbReference type="Rhea" id="RHEA-COMP:11342"/>
        <dbReference type="Rhea" id="RHEA-COMP:11344"/>
        <dbReference type="ChEBI" id="CHEBI:15378"/>
        <dbReference type="ChEBI" id="CHEBI:29033"/>
        <dbReference type="ChEBI" id="CHEBI:29034"/>
        <dbReference type="ChEBI" id="CHEBI:57783"/>
        <dbReference type="ChEBI" id="CHEBI:58349"/>
        <dbReference type="EC" id="1.16.1.9"/>
    </reaction>
</comment>
<dbReference type="AlphaFoldDB" id="A0AAX4H8R0"/>
<dbReference type="GO" id="GO:0005886">
    <property type="term" value="C:plasma membrane"/>
    <property type="evidence" value="ECO:0007669"/>
    <property type="project" value="UniProtKB-SubCell"/>
</dbReference>
<accession>A0AAX4H8R0</accession>
<comment type="similarity">
    <text evidence="2">Belongs to the ferric reductase (FRE) family.</text>
</comment>
<evidence type="ECO:0000256" key="14">
    <source>
        <dbReference type="ARBA" id="ARBA00048483"/>
    </source>
</evidence>
<dbReference type="InterPro" id="IPR017938">
    <property type="entry name" value="Riboflavin_synthase-like_b-brl"/>
</dbReference>
<feature type="transmembrane region" description="Helical" evidence="15">
    <location>
        <begin position="115"/>
        <end position="134"/>
    </location>
</feature>
<keyword evidence="13 15" id="KW-0472">Membrane</keyword>
<dbReference type="EC" id="1.16.1.9" evidence="3"/>
<name>A0AAX4H8R0_9ASCO</name>
<evidence type="ECO:0000256" key="8">
    <source>
        <dbReference type="ARBA" id="ARBA00022827"/>
    </source>
</evidence>
<evidence type="ECO:0000256" key="9">
    <source>
        <dbReference type="ARBA" id="ARBA00022982"/>
    </source>
</evidence>
<dbReference type="Gene3D" id="2.40.30.10">
    <property type="entry name" value="Translation factors"/>
    <property type="match status" value="1"/>
</dbReference>
<reference evidence="17 18" key="1">
    <citation type="submission" date="2023-10" db="EMBL/GenBank/DDBJ databases">
        <title>Draft Genome Sequence of Candida saopaulonensis from a very Premature Infant with Sepsis.</title>
        <authorList>
            <person name="Ning Y."/>
            <person name="Dai R."/>
            <person name="Xiao M."/>
            <person name="Xu Y."/>
            <person name="Yan Q."/>
            <person name="Zhang L."/>
        </authorList>
    </citation>
    <scope>NUCLEOTIDE SEQUENCE [LARGE SCALE GENOMIC DNA]</scope>
    <source>
        <strain evidence="17 18">19XY460</strain>
    </source>
</reference>
<keyword evidence="5" id="KW-1003">Cell membrane</keyword>
<feature type="transmembrane region" description="Helical" evidence="15">
    <location>
        <begin position="251"/>
        <end position="272"/>
    </location>
</feature>
<keyword evidence="7 15" id="KW-0812">Transmembrane</keyword>
<keyword evidence="6" id="KW-0285">Flavoprotein</keyword>
<evidence type="ECO:0000256" key="6">
    <source>
        <dbReference type="ARBA" id="ARBA00022630"/>
    </source>
</evidence>
<dbReference type="EMBL" id="CP138896">
    <property type="protein sequence ID" value="WPK24935.1"/>
    <property type="molecule type" value="Genomic_DNA"/>
</dbReference>
<evidence type="ECO:0000256" key="12">
    <source>
        <dbReference type="ARBA" id="ARBA00023065"/>
    </source>
</evidence>
<dbReference type="Pfam" id="PF08030">
    <property type="entry name" value="NAD_binding_6"/>
    <property type="match status" value="1"/>
</dbReference>
<evidence type="ECO:0000256" key="2">
    <source>
        <dbReference type="ARBA" id="ARBA00006278"/>
    </source>
</evidence>
<dbReference type="SUPFAM" id="SSF52343">
    <property type="entry name" value="Ferredoxin reductase-like, C-terminal NADP-linked domain"/>
    <property type="match status" value="1"/>
</dbReference>
<evidence type="ECO:0000256" key="7">
    <source>
        <dbReference type="ARBA" id="ARBA00022692"/>
    </source>
</evidence>
<keyword evidence="11" id="KW-0560">Oxidoreductase</keyword>
<dbReference type="InterPro" id="IPR051410">
    <property type="entry name" value="Ferric/Cupric_Reductase"/>
</dbReference>
<keyword evidence="8" id="KW-0274">FAD</keyword>
<keyword evidence="10 15" id="KW-1133">Transmembrane helix</keyword>
<evidence type="ECO:0000259" key="16">
    <source>
        <dbReference type="PROSITE" id="PS51384"/>
    </source>
</evidence>
<keyword evidence="18" id="KW-1185">Reference proteome</keyword>
<dbReference type="PANTHER" id="PTHR32361:SF23">
    <property type="entry name" value="FERRIC-CHELATE REDUCTASE"/>
    <property type="match status" value="1"/>
</dbReference>
<dbReference type="SFLD" id="SFLDG01168">
    <property type="entry name" value="Ferric_reductase_subgroup_(FRE"/>
    <property type="match status" value="1"/>
</dbReference>
<dbReference type="GO" id="GO:0006879">
    <property type="term" value="P:intracellular iron ion homeostasis"/>
    <property type="evidence" value="ECO:0007669"/>
    <property type="project" value="TreeGrafter"/>
</dbReference>
<dbReference type="Pfam" id="PF08022">
    <property type="entry name" value="FAD_binding_8"/>
    <property type="match status" value="1"/>
</dbReference>
<evidence type="ECO:0000256" key="1">
    <source>
        <dbReference type="ARBA" id="ARBA00004651"/>
    </source>
</evidence>
<feature type="transmembrane region" description="Helical" evidence="15">
    <location>
        <begin position="227"/>
        <end position="244"/>
    </location>
</feature>
<dbReference type="InterPro" id="IPR013112">
    <property type="entry name" value="FAD-bd_8"/>
</dbReference>
<dbReference type="GO" id="GO:0006826">
    <property type="term" value="P:iron ion transport"/>
    <property type="evidence" value="ECO:0007669"/>
    <property type="project" value="TreeGrafter"/>
</dbReference>
<dbReference type="InterPro" id="IPR017927">
    <property type="entry name" value="FAD-bd_FR_type"/>
</dbReference>
<evidence type="ECO:0000256" key="3">
    <source>
        <dbReference type="ARBA" id="ARBA00012668"/>
    </source>
</evidence>
<dbReference type="PROSITE" id="PS51384">
    <property type="entry name" value="FAD_FR"/>
    <property type="match status" value="1"/>
</dbReference>
<evidence type="ECO:0000313" key="17">
    <source>
        <dbReference type="EMBL" id="WPK24935.1"/>
    </source>
</evidence>
<dbReference type="Proteomes" id="UP001338582">
    <property type="component" value="Chromosome 3"/>
</dbReference>
<dbReference type="PANTHER" id="PTHR32361">
    <property type="entry name" value="FERRIC/CUPRIC REDUCTASE TRANSMEMBRANE COMPONENT"/>
    <property type="match status" value="1"/>
</dbReference>
<dbReference type="InterPro" id="IPR039261">
    <property type="entry name" value="FNR_nucleotide-bd"/>
</dbReference>
<evidence type="ECO:0000256" key="11">
    <source>
        <dbReference type="ARBA" id="ARBA00023002"/>
    </source>
</evidence>
<dbReference type="GO" id="GO:0052851">
    <property type="term" value="F:ferric-chelate reductase (NADPH) activity"/>
    <property type="evidence" value="ECO:0007669"/>
    <property type="project" value="UniProtKB-EC"/>
</dbReference>
<evidence type="ECO:0000256" key="4">
    <source>
        <dbReference type="ARBA" id="ARBA00022448"/>
    </source>
</evidence>
<dbReference type="Pfam" id="PF01794">
    <property type="entry name" value="Ferric_reduct"/>
    <property type="match status" value="1"/>
</dbReference>
<dbReference type="Gene3D" id="3.40.50.80">
    <property type="entry name" value="Nucleotide-binding domain of ferredoxin-NADP reductase (FNR) module"/>
    <property type="match status" value="1"/>
</dbReference>
<dbReference type="KEGG" id="asau:88173299"/>
<dbReference type="CDD" id="cd06186">
    <property type="entry name" value="NOX_Duox_like_FAD_NADP"/>
    <property type="match status" value="1"/>
</dbReference>
<evidence type="ECO:0000256" key="13">
    <source>
        <dbReference type="ARBA" id="ARBA00023136"/>
    </source>
</evidence>
<evidence type="ECO:0000256" key="10">
    <source>
        <dbReference type="ARBA" id="ARBA00022989"/>
    </source>
</evidence>
<evidence type="ECO:0000256" key="15">
    <source>
        <dbReference type="SAM" id="Phobius"/>
    </source>
</evidence>
<evidence type="ECO:0000256" key="5">
    <source>
        <dbReference type="ARBA" id="ARBA00022475"/>
    </source>
</evidence>
<evidence type="ECO:0000313" key="18">
    <source>
        <dbReference type="Proteomes" id="UP001338582"/>
    </source>
</evidence>
<dbReference type="RefSeq" id="XP_062877318.1">
    <property type="nucleotide sequence ID" value="XM_063021248.1"/>
</dbReference>
<dbReference type="SFLD" id="SFLDS00052">
    <property type="entry name" value="Ferric_Reductase_Domain"/>
    <property type="match status" value="1"/>
</dbReference>
<dbReference type="GeneID" id="88173299"/>
<proteinExistence type="inferred from homology"/>
<feature type="transmembrane region" description="Helical" evidence="15">
    <location>
        <begin position="185"/>
        <end position="207"/>
    </location>
</feature>
<gene>
    <name evidence="17" type="ORF">PUMCH_002234</name>
</gene>
<keyword evidence="12" id="KW-0406">Ion transport</keyword>